<evidence type="ECO:0000313" key="1">
    <source>
        <dbReference type="EMBL" id="GAO16914.1"/>
    </source>
</evidence>
<name>A0A1B5L0L9_USTVR</name>
<proteinExistence type="predicted"/>
<protein>
    <submittedName>
        <fullName evidence="1">Uncharacterized protein</fullName>
    </submittedName>
</protein>
<comment type="caution">
    <text evidence="1">The sequence shown here is derived from an EMBL/GenBank/DDBJ whole genome shotgun (WGS) entry which is preliminary data.</text>
</comment>
<gene>
    <name evidence="1" type="ORF">UVI_02046460</name>
</gene>
<evidence type="ECO:0000313" key="2">
    <source>
        <dbReference type="Proteomes" id="UP000054053"/>
    </source>
</evidence>
<sequence>MTSESMRRGAWVHVELRTGARYGVQLVLGGQWAVGSGQSNLAWSVQSGPDVGWPDPDPYLGSGQSGFGQADPDGGDEAIDLIQKVPRFERATAELV</sequence>
<dbReference type="EMBL" id="BBTG02000030">
    <property type="protein sequence ID" value="GAO16914.1"/>
    <property type="molecule type" value="Genomic_DNA"/>
</dbReference>
<organism evidence="1 2">
    <name type="scientific">Ustilaginoidea virens</name>
    <name type="common">Rice false smut fungus</name>
    <name type="synonym">Villosiclava virens</name>
    <dbReference type="NCBI Taxonomy" id="1159556"/>
    <lineage>
        <taxon>Eukaryota</taxon>
        <taxon>Fungi</taxon>
        <taxon>Dikarya</taxon>
        <taxon>Ascomycota</taxon>
        <taxon>Pezizomycotina</taxon>
        <taxon>Sordariomycetes</taxon>
        <taxon>Hypocreomycetidae</taxon>
        <taxon>Hypocreales</taxon>
        <taxon>Clavicipitaceae</taxon>
        <taxon>Ustilaginoidea</taxon>
    </lineage>
</organism>
<reference evidence="2" key="1">
    <citation type="journal article" date="2016" name="Genome Announc.">
        <title>Genome sequence of Ustilaginoidea virens IPU010, a rice pathogenic fungus causing false smut.</title>
        <authorList>
            <person name="Kumagai T."/>
            <person name="Ishii T."/>
            <person name="Terai G."/>
            <person name="Umemura M."/>
            <person name="Machida M."/>
            <person name="Asai K."/>
        </authorList>
    </citation>
    <scope>NUCLEOTIDE SEQUENCE [LARGE SCALE GENOMIC DNA]</scope>
    <source>
        <strain evidence="2">IPU010</strain>
    </source>
</reference>
<dbReference type="AlphaFoldDB" id="A0A1B5L0L9"/>
<dbReference type="Proteomes" id="UP000054053">
    <property type="component" value="Unassembled WGS sequence"/>
</dbReference>
<accession>A0A1B5L0L9</accession>